<dbReference type="InterPro" id="IPR050855">
    <property type="entry name" value="NDM-1-like"/>
</dbReference>
<keyword evidence="3" id="KW-1185">Reference proteome</keyword>
<dbReference type="CDD" id="cd07721">
    <property type="entry name" value="yflN-like_MBL-fold"/>
    <property type="match status" value="1"/>
</dbReference>
<sequence>MTSPIQVADGVHLATGTDVNWLLLQDGDALTVIDTGYPGDADRLDASVRALGREPGDVAAVLVTHAHVDHVGSIERWWQEHGVPVLVHEDELANVRGERHESATPLDVARRAWRPRTALWAARITRAGGTAHVTAPHAQTWTGEGPLDLPGRPVPVHTPGHTSGHTAFLLADAGVLVTGDAIVTAHATTSRRGPQQLPGFFAADPTLAARSLERFRDLDADTIAPGHGPVWQGRPTDAVDHALAPQR</sequence>
<dbReference type="Pfam" id="PF00753">
    <property type="entry name" value="Lactamase_B"/>
    <property type="match status" value="1"/>
</dbReference>
<dbReference type="KEGG" id="aer:AERYTH_00825"/>
<dbReference type="RefSeq" id="WP_067853369.1">
    <property type="nucleotide sequence ID" value="NZ_CP011502.1"/>
</dbReference>
<dbReference type="AlphaFoldDB" id="A0A0U4BWS3"/>
<accession>A0A0U4BWS3</accession>
<dbReference type="PANTHER" id="PTHR42951:SF14">
    <property type="entry name" value="METALLO-BETA-LACTAMASE SUPERFAMILY PROTEIN"/>
    <property type="match status" value="1"/>
</dbReference>
<dbReference type="EMBL" id="CP011502">
    <property type="protein sequence ID" value="ALX03343.1"/>
    <property type="molecule type" value="Genomic_DNA"/>
</dbReference>
<dbReference type="PATRIC" id="fig|2041.4.peg.167"/>
<feature type="domain" description="Metallo-beta-lactamase" evidence="1">
    <location>
        <begin position="18"/>
        <end position="227"/>
    </location>
</feature>
<dbReference type="InterPro" id="IPR001279">
    <property type="entry name" value="Metallo-B-lactamas"/>
</dbReference>
<protein>
    <recommendedName>
        <fullName evidence="1">Metallo-beta-lactamase domain-containing protein</fullName>
    </recommendedName>
</protein>
<dbReference type="Proteomes" id="UP000067689">
    <property type="component" value="Chromosome"/>
</dbReference>
<name>A0A0U4BWS3_9ACTN</name>
<dbReference type="OrthoDB" id="2971563at2"/>
<dbReference type="PANTHER" id="PTHR42951">
    <property type="entry name" value="METALLO-BETA-LACTAMASE DOMAIN-CONTAINING"/>
    <property type="match status" value="1"/>
</dbReference>
<dbReference type="SMART" id="SM00849">
    <property type="entry name" value="Lactamase_B"/>
    <property type="match status" value="1"/>
</dbReference>
<dbReference type="SUPFAM" id="SSF56281">
    <property type="entry name" value="Metallo-hydrolase/oxidoreductase"/>
    <property type="match status" value="1"/>
</dbReference>
<evidence type="ECO:0000313" key="3">
    <source>
        <dbReference type="Proteomes" id="UP000067689"/>
    </source>
</evidence>
<evidence type="ECO:0000313" key="2">
    <source>
        <dbReference type="EMBL" id="ALX03343.1"/>
    </source>
</evidence>
<proteinExistence type="predicted"/>
<gene>
    <name evidence="2" type="ORF">AERYTH_00825</name>
</gene>
<reference evidence="2 3" key="1">
    <citation type="journal article" date="1991" name="Int. J. Syst. Bacteriol.">
        <title>Description of the erythromycin-producing bacterium Arthrobacter sp. strain NRRL B-3381 as Aeromicrobium erythreum gen. nov., sp. nov.</title>
        <authorList>
            <person name="Miller E.S."/>
            <person name="Woese C.R."/>
            <person name="Brenner S."/>
        </authorList>
    </citation>
    <scope>NUCLEOTIDE SEQUENCE [LARGE SCALE GENOMIC DNA]</scope>
    <source>
        <strain evidence="2 3">AR18</strain>
    </source>
</reference>
<dbReference type="Gene3D" id="3.60.15.10">
    <property type="entry name" value="Ribonuclease Z/Hydroxyacylglutathione hydrolase-like"/>
    <property type="match status" value="1"/>
</dbReference>
<dbReference type="InterPro" id="IPR036866">
    <property type="entry name" value="RibonucZ/Hydroxyglut_hydro"/>
</dbReference>
<dbReference type="STRING" id="2041.AERYTH_00825"/>
<evidence type="ECO:0000259" key="1">
    <source>
        <dbReference type="SMART" id="SM00849"/>
    </source>
</evidence>
<organism evidence="2 3">
    <name type="scientific">Aeromicrobium erythreum</name>
    <dbReference type="NCBI Taxonomy" id="2041"/>
    <lineage>
        <taxon>Bacteria</taxon>
        <taxon>Bacillati</taxon>
        <taxon>Actinomycetota</taxon>
        <taxon>Actinomycetes</taxon>
        <taxon>Propionibacteriales</taxon>
        <taxon>Nocardioidaceae</taxon>
        <taxon>Aeromicrobium</taxon>
    </lineage>
</organism>